<feature type="compositionally biased region" description="Basic and acidic residues" evidence="1">
    <location>
        <begin position="1"/>
        <end position="11"/>
    </location>
</feature>
<dbReference type="Proteomes" id="UP000184501">
    <property type="component" value="Unassembled WGS sequence"/>
</dbReference>
<reference evidence="2 3" key="1">
    <citation type="submission" date="2016-11" db="EMBL/GenBank/DDBJ databases">
        <authorList>
            <person name="Jaros S."/>
            <person name="Januszkiewicz K."/>
            <person name="Wedrychowicz H."/>
        </authorList>
    </citation>
    <scope>NUCLEOTIDE SEQUENCE [LARGE SCALE GENOMIC DNA]</scope>
    <source>
        <strain evidence="2 3">DSM 44523</strain>
    </source>
</reference>
<organism evidence="2 3">
    <name type="scientific">Streptoalloteichus hindustanus</name>
    <dbReference type="NCBI Taxonomy" id="2017"/>
    <lineage>
        <taxon>Bacteria</taxon>
        <taxon>Bacillati</taxon>
        <taxon>Actinomycetota</taxon>
        <taxon>Actinomycetes</taxon>
        <taxon>Pseudonocardiales</taxon>
        <taxon>Pseudonocardiaceae</taxon>
        <taxon>Streptoalloteichus</taxon>
    </lineage>
</organism>
<keyword evidence="3" id="KW-1185">Reference proteome</keyword>
<evidence type="ECO:0000313" key="2">
    <source>
        <dbReference type="EMBL" id="SHF03015.1"/>
    </source>
</evidence>
<dbReference type="AlphaFoldDB" id="A0A1M4YBB1"/>
<dbReference type="STRING" id="2017.SAMN05444320_102302"/>
<sequence>MGRHDNNRDGAGELQTDKLASWAADDDGNAHEAQDTGDNTGDE</sequence>
<dbReference type="EMBL" id="FQVN01000002">
    <property type="protein sequence ID" value="SHF03015.1"/>
    <property type="molecule type" value="Genomic_DNA"/>
</dbReference>
<feature type="region of interest" description="Disordered" evidence="1">
    <location>
        <begin position="1"/>
        <end position="43"/>
    </location>
</feature>
<gene>
    <name evidence="2" type="ORF">SAMN05444320_102302</name>
</gene>
<proteinExistence type="predicted"/>
<evidence type="ECO:0000313" key="3">
    <source>
        <dbReference type="Proteomes" id="UP000184501"/>
    </source>
</evidence>
<accession>A0A1M4YBB1</accession>
<dbReference type="RefSeq" id="WP_268844414.1">
    <property type="nucleotide sequence ID" value="NZ_FQVN01000002.1"/>
</dbReference>
<protein>
    <submittedName>
        <fullName evidence="2">Uncharacterized protein</fullName>
    </submittedName>
</protein>
<evidence type="ECO:0000256" key="1">
    <source>
        <dbReference type="SAM" id="MobiDB-lite"/>
    </source>
</evidence>
<name>A0A1M4YBB1_STRHI</name>